<keyword evidence="13" id="KW-0121">Carboxypeptidase</keyword>
<keyword evidence="5" id="KW-0573">Peptidoglycan synthesis</keyword>
<evidence type="ECO:0000256" key="10">
    <source>
        <dbReference type="SAM" id="MobiDB-lite"/>
    </source>
</evidence>
<evidence type="ECO:0000313" key="13">
    <source>
        <dbReference type="EMBL" id="NYG07566.1"/>
    </source>
</evidence>
<evidence type="ECO:0000313" key="14">
    <source>
        <dbReference type="Proteomes" id="UP000573599"/>
    </source>
</evidence>
<accession>A0A852WQG9</accession>
<dbReference type="PANTHER" id="PTHR21581:SF33">
    <property type="entry name" value="D-ALANYL-D-ALANINE CARBOXYPEPTIDASE DACB"/>
    <property type="match status" value="1"/>
</dbReference>
<evidence type="ECO:0000256" key="5">
    <source>
        <dbReference type="ARBA" id="ARBA00022984"/>
    </source>
</evidence>
<dbReference type="SUPFAM" id="SSF56601">
    <property type="entry name" value="beta-lactamase/transpeptidase-like"/>
    <property type="match status" value="1"/>
</dbReference>
<evidence type="ECO:0000256" key="6">
    <source>
        <dbReference type="ARBA" id="ARBA00023316"/>
    </source>
</evidence>
<dbReference type="GO" id="GO:0008360">
    <property type="term" value="P:regulation of cell shape"/>
    <property type="evidence" value="ECO:0007669"/>
    <property type="project" value="UniProtKB-KW"/>
</dbReference>
<dbReference type="InterPro" id="IPR001967">
    <property type="entry name" value="Peptidase_S11_N"/>
</dbReference>
<dbReference type="PANTHER" id="PTHR21581">
    <property type="entry name" value="D-ALANYL-D-ALANINE CARBOXYPEPTIDASE"/>
    <property type="match status" value="1"/>
</dbReference>
<evidence type="ECO:0000256" key="8">
    <source>
        <dbReference type="PIRSR" id="PIRSR618044-2"/>
    </source>
</evidence>
<evidence type="ECO:0000256" key="2">
    <source>
        <dbReference type="ARBA" id="ARBA00022729"/>
    </source>
</evidence>
<dbReference type="InterPro" id="IPR018044">
    <property type="entry name" value="Peptidase_S11"/>
</dbReference>
<protein>
    <submittedName>
        <fullName evidence="13">D-alanyl-D-alanine carboxypeptidase (Penicillin-binding protein 5/6)</fullName>
        <ecNumber evidence="13">3.4.16.4</ecNumber>
    </submittedName>
</protein>
<evidence type="ECO:0000256" key="11">
    <source>
        <dbReference type="SAM" id="Phobius"/>
    </source>
</evidence>
<comment type="similarity">
    <text evidence="1 9">Belongs to the peptidase S11 family.</text>
</comment>
<feature type="active site" description="Acyl-ester intermediate" evidence="7">
    <location>
        <position position="78"/>
    </location>
</feature>
<name>A0A852WQG9_9MICO</name>
<feature type="active site" description="Proton acceptor" evidence="7">
    <location>
        <position position="81"/>
    </location>
</feature>
<evidence type="ECO:0000259" key="12">
    <source>
        <dbReference type="Pfam" id="PF00768"/>
    </source>
</evidence>
<keyword evidence="11" id="KW-0472">Membrane</keyword>
<feature type="domain" description="Peptidase S11 D-alanyl-D-alanine carboxypeptidase A N-terminal" evidence="12">
    <location>
        <begin position="45"/>
        <end position="264"/>
    </location>
</feature>
<keyword evidence="6" id="KW-0961">Cell wall biogenesis/degradation</keyword>
<feature type="binding site" evidence="8">
    <location>
        <position position="244"/>
    </location>
    <ligand>
        <name>substrate</name>
    </ligand>
</feature>
<evidence type="ECO:0000256" key="1">
    <source>
        <dbReference type="ARBA" id="ARBA00007164"/>
    </source>
</evidence>
<evidence type="ECO:0000256" key="9">
    <source>
        <dbReference type="RuleBase" id="RU004016"/>
    </source>
</evidence>
<dbReference type="GO" id="GO:0009252">
    <property type="term" value="P:peptidoglycan biosynthetic process"/>
    <property type="evidence" value="ECO:0007669"/>
    <property type="project" value="UniProtKB-KW"/>
</dbReference>
<dbReference type="Pfam" id="PF00768">
    <property type="entry name" value="Peptidase_S11"/>
    <property type="match status" value="1"/>
</dbReference>
<proteinExistence type="inferred from homology"/>
<dbReference type="GO" id="GO:0009002">
    <property type="term" value="F:serine-type D-Ala-D-Ala carboxypeptidase activity"/>
    <property type="evidence" value="ECO:0007669"/>
    <property type="project" value="UniProtKB-EC"/>
</dbReference>
<keyword evidence="11" id="KW-1133">Transmembrane helix</keyword>
<dbReference type="Proteomes" id="UP000573599">
    <property type="component" value="Unassembled WGS sequence"/>
</dbReference>
<keyword evidence="4" id="KW-0133">Cell shape</keyword>
<dbReference type="GO" id="GO:0071555">
    <property type="term" value="P:cell wall organization"/>
    <property type="evidence" value="ECO:0007669"/>
    <property type="project" value="UniProtKB-KW"/>
</dbReference>
<feature type="region of interest" description="Disordered" evidence="10">
    <location>
        <begin position="303"/>
        <end position="329"/>
    </location>
</feature>
<evidence type="ECO:0000256" key="4">
    <source>
        <dbReference type="ARBA" id="ARBA00022960"/>
    </source>
</evidence>
<feature type="compositionally biased region" description="Polar residues" evidence="10">
    <location>
        <begin position="1"/>
        <end position="11"/>
    </location>
</feature>
<feature type="transmembrane region" description="Helical" evidence="11">
    <location>
        <begin position="355"/>
        <end position="373"/>
    </location>
</feature>
<feature type="active site" evidence="7">
    <location>
        <position position="133"/>
    </location>
</feature>
<dbReference type="PRINTS" id="PR00725">
    <property type="entry name" value="DADACBPTASE1"/>
</dbReference>
<dbReference type="GO" id="GO:0006508">
    <property type="term" value="P:proteolysis"/>
    <property type="evidence" value="ECO:0007669"/>
    <property type="project" value="InterPro"/>
</dbReference>
<feature type="compositionally biased region" description="Low complexity" evidence="10">
    <location>
        <begin position="308"/>
        <end position="324"/>
    </location>
</feature>
<dbReference type="InterPro" id="IPR012338">
    <property type="entry name" value="Beta-lactam/transpept-like"/>
</dbReference>
<keyword evidence="14" id="KW-1185">Reference proteome</keyword>
<evidence type="ECO:0000256" key="7">
    <source>
        <dbReference type="PIRSR" id="PIRSR618044-1"/>
    </source>
</evidence>
<reference evidence="13 14" key="1">
    <citation type="submission" date="2020-07" db="EMBL/GenBank/DDBJ databases">
        <title>Sequencing the genomes of 1000 actinobacteria strains.</title>
        <authorList>
            <person name="Klenk H.-P."/>
        </authorList>
    </citation>
    <scope>NUCLEOTIDE SEQUENCE [LARGE SCALE GENOMIC DNA]</scope>
    <source>
        <strain evidence="13 14">DSM 23987</strain>
    </source>
</reference>
<sequence length="387" mass="39872">MRPAPSATTKTLPVPSATVDPSVSVGGPRLASMGVVTDLPPGVPAPPTLRDVSWVLADLDSGAVIAAKAAHARLLPASTLKTLTALTLIPKVPATRSIVPTQADASADGTRVGLVPGLSYTAGQLFQALLMASGNDAAYSLSEAAGGRAATLTAMNERAAYLGAHDTVARNPAGLDEPGQTSSAYDLALIGRAALQLQDFRGYVRTKQVDFPGRLDPKTKKRATYKVNNHNTLLYNYPGTIGVKNGYTEAASRTFISAVTRGRRTYLLTEMHGLDSSWRPQAAMYDWAFAYGDKARPVGELVAPGSVTTSPTLPPQSTSPSLGAPGAGGAGPAAANAAAAALSSSGMAFSGLRPWVGAAGLAAAAALVLLLAARTRRRSVRARGRHR</sequence>
<keyword evidence="13" id="KW-0645">Protease</keyword>
<keyword evidence="2" id="KW-0732">Signal</keyword>
<dbReference type="Gene3D" id="3.40.710.10">
    <property type="entry name" value="DD-peptidase/beta-lactamase superfamily"/>
    <property type="match status" value="1"/>
</dbReference>
<organism evidence="13 14">
    <name type="scientific">Pedococcus badiiscoriae</name>
    <dbReference type="NCBI Taxonomy" id="642776"/>
    <lineage>
        <taxon>Bacteria</taxon>
        <taxon>Bacillati</taxon>
        <taxon>Actinomycetota</taxon>
        <taxon>Actinomycetes</taxon>
        <taxon>Micrococcales</taxon>
        <taxon>Intrasporangiaceae</taxon>
        <taxon>Pedococcus</taxon>
    </lineage>
</organism>
<keyword evidence="3 13" id="KW-0378">Hydrolase</keyword>
<dbReference type="AlphaFoldDB" id="A0A852WQG9"/>
<evidence type="ECO:0000256" key="3">
    <source>
        <dbReference type="ARBA" id="ARBA00022801"/>
    </source>
</evidence>
<gene>
    <name evidence="13" type="ORF">BJ986_002053</name>
</gene>
<keyword evidence="11" id="KW-0812">Transmembrane</keyword>
<feature type="region of interest" description="Disordered" evidence="10">
    <location>
        <begin position="1"/>
        <end position="23"/>
    </location>
</feature>
<dbReference type="RefSeq" id="WP_179421899.1">
    <property type="nucleotide sequence ID" value="NZ_JACCAB010000001.1"/>
</dbReference>
<dbReference type="EMBL" id="JACCAB010000001">
    <property type="protein sequence ID" value="NYG07566.1"/>
    <property type="molecule type" value="Genomic_DNA"/>
</dbReference>
<comment type="caution">
    <text evidence="13">The sequence shown here is derived from an EMBL/GenBank/DDBJ whole genome shotgun (WGS) entry which is preliminary data.</text>
</comment>
<dbReference type="EC" id="3.4.16.4" evidence="13"/>